<organism evidence="2 3">
    <name type="scientific">Pyrus ussuriensis x Pyrus communis</name>
    <dbReference type="NCBI Taxonomy" id="2448454"/>
    <lineage>
        <taxon>Eukaryota</taxon>
        <taxon>Viridiplantae</taxon>
        <taxon>Streptophyta</taxon>
        <taxon>Embryophyta</taxon>
        <taxon>Tracheophyta</taxon>
        <taxon>Spermatophyta</taxon>
        <taxon>Magnoliopsida</taxon>
        <taxon>eudicotyledons</taxon>
        <taxon>Gunneridae</taxon>
        <taxon>Pentapetalae</taxon>
        <taxon>rosids</taxon>
        <taxon>fabids</taxon>
        <taxon>Rosales</taxon>
        <taxon>Rosaceae</taxon>
        <taxon>Amygdaloideae</taxon>
        <taxon>Maleae</taxon>
        <taxon>Pyrus</taxon>
    </lineage>
</organism>
<dbReference type="SMART" id="SM00612">
    <property type="entry name" value="Kelch"/>
    <property type="match status" value="2"/>
</dbReference>
<dbReference type="InterPro" id="IPR015915">
    <property type="entry name" value="Kelch-typ_b-propeller"/>
</dbReference>
<dbReference type="SUPFAM" id="SSF81383">
    <property type="entry name" value="F-box domain"/>
    <property type="match status" value="1"/>
</dbReference>
<dbReference type="SUPFAM" id="SSF117281">
    <property type="entry name" value="Kelch motif"/>
    <property type="match status" value="1"/>
</dbReference>
<reference evidence="3" key="2">
    <citation type="submission" date="2019-10" db="EMBL/GenBank/DDBJ databases">
        <title>A de novo genome assembly of a pear dwarfing rootstock.</title>
        <authorList>
            <person name="Wang F."/>
            <person name="Wang J."/>
            <person name="Li S."/>
            <person name="Zhang Y."/>
            <person name="Fang M."/>
            <person name="Ma L."/>
            <person name="Zhao Y."/>
            <person name="Jiang S."/>
        </authorList>
    </citation>
    <scope>NUCLEOTIDE SEQUENCE [LARGE SCALE GENOMIC DNA]</scope>
</reference>
<dbReference type="GO" id="GO:2000762">
    <property type="term" value="P:regulation of phenylpropanoid metabolic process"/>
    <property type="evidence" value="ECO:0007669"/>
    <property type="project" value="InterPro"/>
</dbReference>
<gene>
    <name evidence="2" type="ORF">D8674_011208</name>
</gene>
<dbReference type="AlphaFoldDB" id="A0A5N5G2W3"/>
<dbReference type="InterPro" id="IPR044595">
    <property type="entry name" value="KMD1-4"/>
</dbReference>
<dbReference type="InterPro" id="IPR036047">
    <property type="entry name" value="F-box-like_dom_sf"/>
</dbReference>
<evidence type="ECO:0000259" key="1">
    <source>
        <dbReference type="SMART" id="SM00256"/>
    </source>
</evidence>
<dbReference type="GO" id="GO:0080037">
    <property type="term" value="P:negative regulation of cytokinin-activated signaling pathway"/>
    <property type="evidence" value="ECO:0007669"/>
    <property type="project" value="InterPro"/>
</dbReference>
<reference evidence="2 3" key="3">
    <citation type="submission" date="2019-11" db="EMBL/GenBank/DDBJ databases">
        <title>A de novo genome assembly of a pear dwarfing rootstock.</title>
        <authorList>
            <person name="Wang F."/>
            <person name="Wang J."/>
            <person name="Li S."/>
            <person name="Zhang Y."/>
            <person name="Fang M."/>
            <person name="Ma L."/>
            <person name="Zhao Y."/>
            <person name="Jiang S."/>
        </authorList>
    </citation>
    <scope>NUCLEOTIDE SEQUENCE [LARGE SCALE GENOMIC DNA]</scope>
    <source>
        <strain evidence="2">S2</strain>
        <tissue evidence="2">Leaf</tissue>
    </source>
</reference>
<name>A0A5N5G2W3_9ROSA</name>
<dbReference type="CDD" id="cd22152">
    <property type="entry name" value="F-box_AtAFR-like"/>
    <property type="match status" value="1"/>
</dbReference>
<dbReference type="Pfam" id="PF00646">
    <property type="entry name" value="F-box"/>
    <property type="match status" value="1"/>
</dbReference>
<comment type="caution">
    <text evidence="2">The sequence shown here is derived from an EMBL/GenBank/DDBJ whole genome shotgun (WGS) entry which is preliminary data.</text>
</comment>
<dbReference type="PANTHER" id="PTHR46407">
    <property type="entry name" value="OS02G0208700 PROTEIN"/>
    <property type="match status" value="1"/>
</dbReference>
<feature type="domain" description="F-box" evidence="1">
    <location>
        <begin position="14"/>
        <end position="54"/>
    </location>
</feature>
<proteinExistence type="predicted"/>
<dbReference type="EMBL" id="SMOL01000553">
    <property type="protein sequence ID" value="KAB2608040.1"/>
    <property type="molecule type" value="Genomic_DNA"/>
</dbReference>
<dbReference type="Proteomes" id="UP000327157">
    <property type="component" value="Chromosome 14"/>
</dbReference>
<dbReference type="InterPro" id="IPR001810">
    <property type="entry name" value="F-box_dom"/>
</dbReference>
<dbReference type="Gene3D" id="2.120.10.80">
    <property type="entry name" value="Kelch-type beta propeller"/>
    <property type="match status" value="1"/>
</dbReference>
<dbReference type="SMART" id="SM00256">
    <property type="entry name" value="FBOX"/>
    <property type="match status" value="1"/>
</dbReference>
<dbReference type="PANTHER" id="PTHR46407:SF4">
    <property type="entry name" value="F-BOX DOMAIN-CONTAINING PROTEIN"/>
    <property type="match status" value="1"/>
</dbReference>
<evidence type="ECO:0000313" key="3">
    <source>
        <dbReference type="Proteomes" id="UP000327157"/>
    </source>
</evidence>
<dbReference type="Pfam" id="PF24681">
    <property type="entry name" value="Kelch_KLHDC2_KLHL20_DRC7"/>
    <property type="match status" value="1"/>
</dbReference>
<reference evidence="2 3" key="1">
    <citation type="submission" date="2019-09" db="EMBL/GenBank/DDBJ databases">
        <authorList>
            <person name="Ou C."/>
        </authorList>
    </citation>
    <scope>NUCLEOTIDE SEQUENCE [LARGE SCALE GENOMIC DNA]</scope>
    <source>
        <strain evidence="2">S2</strain>
        <tissue evidence="2">Leaf</tissue>
    </source>
</reference>
<protein>
    <submittedName>
        <fullName evidence="2">F-box/kelch-repeat protein</fullName>
    </submittedName>
</protein>
<dbReference type="InterPro" id="IPR006652">
    <property type="entry name" value="Kelch_1"/>
</dbReference>
<accession>A0A5N5G2W3</accession>
<sequence length="343" mass="38614">MQTAELLTELIPDLPKELGYECLTRLHYSTHRVASRVCRRWQYLVQSREFHNHRKQSGRTHKAACLVQALPVQTGSYEAKPAKPPGYGVSIFDSVSGNWDRIDPVPKYPHGLPMFCQVTGSEGKLVVMGGWDPSNYQPIRDVFVYEFTTQRWTRGKDMPETRSFFAACELNGRIYIAGGHDENKNAMKSARVYDVRENEWSELTEMSQGRDECEGFVSGSEFWVVSGYATDMQGRFVGSAEIYETGSGRWRLEEDVWRAGQCPRSCVGVGKDGKFFCWGECDPRVRVGPCALELGKWSFLAGSAYQGASQGVFLVEGQNGKLKKMETPEEFSGFVQSGCRVEV</sequence>
<evidence type="ECO:0000313" key="2">
    <source>
        <dbReference type="EMBL" id="KAB2608040.1"/>
    </source>
</evidence>
<keyword evidence="3" id="KW-1185">Reference proteome</keyword>
<dbReference type="OrthoDB" id="191037at2759"/>